<organism evidence="1 2">
    <name type="scientific">Lasiosphaeris hirsuta</name>
    <dbReference type="NCBI Taxonomy" id="260670"/>
    <lineage>
        <taxon>Eukaryota</taxon>
        <taxon>Fungi</taxon>
        <taxon>Dikarya</taxon>
        <taxon>Ascomycota</taxon>
        <taxon>Pezizomycotina</taxon>
        <taxon>Sordariomycetes</taxon>
        <taxon>Sordariomycetidae</taxon>
        <taxon>Sordariales</taxon>
        <taxon>Lasiosphaeriaceae</taxon>
        <taxon>Lasiosphaeris</taxon>
    </lineage>
</organism>
<accession>A0AA40DIQ9</accession>
<evidence type="ECO:0000313" key="1">
    <source>
        <dbReference type="EMBL" id="KAK0702232.1"/>
    </source>
</evidence>
<evidence type="ECO:0000313" key="2">
    <source>
        <dbReference type="Proteomes" id="UP001172102"/>
    </source>
</evidence>
<comment type="caution">
    <text evidence="1">The sequence shown here is derived from an EMBL/GenBank/DDBJ whole genome shotgun (WGS) entry which is preliminary data.</text>
</comment>
<dbReference type="Proteomes" id="UP001172102">
    <property type="component" value="Unassembled WGS sequence"/>
</dbReference>
<gene>
    <name evidence="1" type="ORF">B0H67DRAFT_650288</name>
</gene>
<dbReference type="EMBL" id="JAUKUA010000009">
    <property type="protein sequence ID" value="KAK0702232.1"/>
    <property type="molecule type" value="Genomic_DNA"/>
</dbReference>
<keyword evidence="2" id="KW-1185">Reference proteome</keyword>
<name>A0AA40DIQ9_9PEZI</name>
<proteinExistence type="predicted"/>
<reference evidence="1" key="1">
    <citation type="submission" date="2023-06" db="EMBL/GenBank/DDBJ databases">
        <title>Genome-scale phylogeny and comparative genomics of the fungal order Sordariales.</title>
        <authorList>
            <consortium name="Lawrence Berkeley National Laboratory"/>
            <person name="Hensen N."/>
            <person name="Bonometti L."/>
            <person name="Westerberg I."/>
            <person name="Brannstrom I.O."/>
            <person name="Guillou S."/>
            <person name="Cros-Aarteil S."/>
            <person name="Calhoun S."/>
            <person name="Haridas S."/>
            <person name="Kuo A."/>
            <person name="Mondo S."/>
            <person name="Pangilinan J."/>
            <person name="Riley R."/>
            <person name="Labutti K."/>
            <person name="Andreopoulos B."/>
            <person name="Lipzen A."/>
            <person name="Chen C."/>
            <person name="Yanf M."/>
            <person name="Daum C."/>
            <person name="Ng V."/>
            <person name="Clum A."/>
            <person name="Steindorff A."/>
            <person name="Ohm R."/>
            <person name="Martin F."/>
            <person name="Silar P."/>
            <person name="Natvig D."/>
            <person name="Lalanne C."/>
            <person name="Gautier V."/>
            <person name="Ament-Velasquez S.L."/>
            <person name="Kruys A."/>
            <person name="Hutchinson M.I."/>
            <person name="Powell A.J."/>
            <person name="Barry K."/>
            <person name="Miller A.N."/>
            <person name="Grigoriev I.V."/>
            <person name="Debuchy R."/>
            <person name="Gladieux P."/>
            <person name="Thoren M.H."/>
            <person name="Johannesson H."/>
        </authorList>
    </citation>
    <scope>NUCLEOTIDE SEQUENCE</scope>
    <source>
        <strain evidence="1">SMH4607-1</strain>
    </source>
</reference>
<dbReference type="AlphaFoldDB" id="A0AA40DIQ9"/>
<sequence length="124" mass="13285">MPSQFADFTTGAAVNFSSPAMPNVFGALGAFYVIVKPYESLLVSSYSQFPAPSAVPPDLLLPFGQFVTNFMSMTEPFVPVSGRNIEVYKAIATCLSSDVLYGSTVAQSLRTIFGVVLWVKGSNN</sequence>
<protein>
    <submittedName>
        <fullName evidence="1">Uncharacterized protein</fullName>
    </submittedName>
</protein>